<dbReference type="SUPFAM" id="SSF81653">
    <property type="entry name" value="Calcium ATPase, transduction domain A"/>
    <property type="match status" value="1"/>
</dbReference>
<keyword evidence="3" id="KW-0547">Nucleotide-binding</keyword>
<feature type="transmembrane region" description="Helical" evidence="8">
    <location>
        <begin position="238"/>
        <end position="261"/>
    </location>
</feature>
<dbReference type="InterPro" id="IPR001757">
    <property type="entry name" value="P_typ_ATPase"/>
</dbReference>
<dbReference type="Gene3D" id="3.40.50.1000">
    <property type="entry name" value="HAD superfamily/HAD-like"/>
    <property type="match status" value="1"/>
</dbReference>
<dbReference type="PRINTS" id="PR00119">
    <property type="entry name" value="CATATPASE"/>
</dbReference>
<evidence type="ECO:0000256" key="7">
    <source>
        <dbReference type="ARBA" id="ARBA00023136"/>
    </source>
</evidence>
<dbReference type="InterPro" id="IPR018303">
    <property type="entry name" value="ATPase_P-typ_P_site"/>
</dbReference>
<dbReference type="InterPro" id="IPR023299">
    <property type="entry name" value="ATPase_P-typ_cyto_dom_N"/>
</dbReference>
<proteinExistence type="predicted"/>
<dbReference type="InterPro" id="IPR023214">
    <property type="entry name" value="HAD_sf"/>
</dbReference>
<dbReference type="Proteomes" id="UP001212327">
    <property type="component" value="Unassembled WGS sequence"/>
</dbReference>
<dbReference type="PROSITE" id="PS00154">
    <property type="entry name" value="ATPASE_E1_E2"/>
    <property type="match status" value="1"/>
</dbReference>
<dbReference type="RefSeq" id="WP_272028690.1">
    <property type="nucleotide sequence ID" value="NZ_JAQLSF010000001.1"/>
</dbReference>
<feature type="transmembrane region" description="Helical" evidence="8">
    <location>
        <begin position="698"/>
        <end position="716"/>
    </location>
</feature>
<dbReference type="Gene3D" id="1.20.1110.10">
    <property type="entry name" value="Calcium-transporting ATPase, transmembrane domain"/>
    <property type="match status" value="1"/>
</dbReference>
<comment type="caution">
    <text evidence="10">The sequence shown here is derived from an EMBL/GenBank/DDBJ whole genome shotgun (WGS) entry which is preliminary data.</text>
</comment>
<evidence type="ECO:0000256" key="1">
    <source>
        <dbReference type="ARBA" id="ARBA00004141"/>
    </source>
</evidence>
<keyword evidence="4" id="KW-0067">ATP-binding</keyword>
<evidence type="ECO:0000256" key="3">
    <source>
        <dbReference type="ARBA" id="ARBA00022741"/>
    </source>
</evidence>
<dbReference type="InterPro" id="IPR044492">
    <property type="entry name" value="P_typ_ATPase_HD_dom"/>
</dbReference>
<dbReference type="InterPro" id="IPR004014">
    <property type="entry name" value="ATPase_P-typ_cation-transptr_N"/>
</dbReference>
<dbReference type="GO" id="GO:0005524">
    <property type="term" value="F:ATP binding"/>
    <property type="evidence" value="ECO:0007669"/>
    <property type="project" value="UniProtKB-KW"/>
</dbReference>
<gene>
    <name evidence="10" type="ORF">PGA78_05235</name>
</gene>
<evidence type="ECO:0000313" key="10">
    <source>
        <dbReference type="EMBL" id="MDB1564174.1"/>
    </source>
</evidence>
<dbReference type="SUPFAM" id="SSF81665">
    <property type="entry name" value="Calcium ATPase, transmembrane domain M"/>
    <property type="match status" value="1"/>
</dbReference>
<feature type="transmembrane region" description="Helical" evidence="8">
    <location>
        <begin position="61"/>
        <end position="79"/>
    </location>
</feature>
<dbReference type="GO" id="GO:0016887">
    <property type="term" value="F:ATP hydrolysis activity"/>
    <property type="evidence" value="ECO:0007669"/>
    <property type="project" value="InterPro"/>
</dbReference>
<dbReference type="InterPro" id="IPR023298">
    <property type="entry name" value="ATPase_P-typ_TM_dom_sf"/>
</dbReference>
<accession>A0AAW6A3Y2</accession>
<dbReference type="AlphaFoldDB" id="A0AAW6A3Y2"/>
<keyword evidence="6 8" id="KW-1133">Transmembrane helix</keyword>
<dbReference type="Gene3D" id="2.70.150.10">
    <property type="entry name" value="Calcium-transporting ATPase, cytoplasmic transduction domain A"/>
    <property type="match status" value="1"/>
</dbReference>
<dbReference type="SMART" id="SM00831">
    <property type="entry name" value="Cation_ATPase_N"/>
    <property type="match status" value="1"/>
</dbReference>
<sequence>MTQYGGLSQSEATARLHSDGFNEVKEPTVSFIQGVLARLWEPSAWILEAALVVEIVLGKGIQAGFIVLMLLFAAVNGAIQSTRARAVLRNLSHELTPLAAVKRSDKWVTKPAKELVVGDLISLRQGDIIPADARLLDSAIQVNESSITGEAASVHRQVNQTVYAGTEVLTGHTLAVVTAIGADSRSGKTITLLNQSAAPGHLQQLLGRIINDLAILDSVLAIILIVAALIRGENLISMFPFLAMLFIATIPIAMPSSFAVANSVEAKVLSRDHVLVSDLSGIQEAANLDVLLVDKTGTITENKPVVVTFTNLSDLPDETVRAYSAFACDQQHPSVIDQAILTFTSNNHVEATRGNFTPFTAETGYASATITIAERLLKVRLGSLKMLQSRDPESPKLPHLALDAGRSVAISINEHLVGVYILEDTIRADSRQAIEAIKNRGVQLVMLTGDNVKTAQTIALKAGLTGQIVAFSQLPATFSLQNLAGIAEVKPEDKLAIVQRLQASGHIVGMTGDGVNDAPAIKQAEVGIAVENAVDLAKRAAKMILLEPGLTSIIEILDSGHRVYQRMMTWTITKLSRTAELTIILTLGYLLNHFLPLSLNAMILVAILNDLVTLVLGTDRTSISHHPENWHLGKLGFISGTLALGWTLVGMIILTLLTNLHVAQGQISTIIFTYLILSAMLTILITRTNRSFWRSKPSRAVMTAITINIVLTITLSRLGWGIVAIRATTISAILAITLVTGVLLTRMRRLLYYCFPNRIKK</sequence>
<dbReference type="PRINTS" id="PR00120">
    <property type="entry name" value="HATPASE"/>
</dbReference>
<evidence type="ECO:0000256" key="4">
    <source>
        <dbReference type="ARBA" id="ARBA00022840"/>
    </source>
</evidence>
<dbReference type="Pfam" id="PF00690">
    <property type="entry name" value="Cation_ATPase_N"/>
    <property type="match status" value="1"/>
</dbReference>
<evidence type="ECO:0000256" key="6">
    <source>
        <dbReference type="ARBA" id="ARBA00022989"/>
    </source>
</evidence>
<organism evidence="10 11">
    <name type="scientific">Lacticaseibacillus paracasei</name>
    <name type="common">Lactobacillus paracasei</name>
    <dbReference type="NCBI Taxonomy" id="1597"/>
    <lineage>
        <taxon>Bacteria</taxon>
        <taxon>Bacillati</taxon>
        <taxon>Bacillota</taxon>
        <taxon>Bacilli</taxon>
        <taxon>Lactobacillales</taxon>
        <taxon>Lactobacillaceae</taxon>
        <taxon>Lacticaseibacillus</taxon>
    </lineage>
</organism>
<feature type="transmembrane region" description="Helical" evidence="8">
    <location>
        <begin position="213"/>
        <end position="232"/>
    </location>
</feature>
<comment type="subcellular location">
    <subcellularLocation>
        <location evidence="1">Membrane</location>
        <topology evidence="1">Multi-pass membrane protein</topology>
    </subcellularLocation>
</comment>
<evidence type="ECO:0000256" key="8">
    <source>
        <dbReference type="SAM" id="Phobius"/>
    </source>
</evidence>
<keyword evidence="7 8" id="KW-0472">Membrane</keyword>
<dbReference type="InterPro" id="IPR036412">
    <property type="entry name" value="HAD-like_sf"/>
</dbReference>
<dbReference type="SUPFAM" id="SSF56784">
    <property type="entry name" value="HAD-like"/>
    <property type="match status" value="1"/>
</dbReference>
<keyword evidence="5" id="KW-1278">Translocase</keyword>
<feature type="transmembrane region" description="Helical" evidence="8">
    <location>
        <begin position="663"/>
        <end position="686"/>
    </location>
</feature>
<dbReference type="EMBL" id="JAQLSF010000001">
    <property type="protein sequence ID" value="MDB1564174.1"/>
    <property type="molecule type" value="Genomic_DNA"/>
</dbReference>
<dbReference type="SFLD" id="SFLDF00027">
    <property type="entry name" value="p-type_atpase"/>
    <property type="match status" value="1"/>
</dbReference>
<dbReference type="PANTHER" id="PTHR42861">
    <property type="entry name" value="CALCIUM-TRANSPORTING ATPASE"/>
    <property type="match status" value="1"/>
</dbReference>
<evidence type="ECO:0000256" key="5">
    <source>
        <dbReference type="ARBA" id="ARBA00022967"/>
    </source>
</evidence>
<dbReference type="SFLD" id="SFLDG00002">
    <property type="entry name" value="C1.7:_P-type_atpase_like"/>
    <property type="match status" value="1"/>
</dbReference>
<dbReference type="InterPro" id="IPR059000">
    <property type="entry name" value="ATPase_P-type_domA"/>
</dbReference>
<feature type="transmembrane region" description="Helical" evidence="8">
    <location>
        <begin position="575"/>
        <end position="591"/>
    </location>
</feature>
<protein>
    <submittedName>
        <fullName evidence="10">HAD-IC family P-type ATPase</fullName>
    </submittedName>
</protein>
<dbReference type="NCBIfam" id="TIGR01494">
    <property type="entry name" value="ATPase_P-type"/>
    <property type="match status" value="2"/>
</dbReference>
<feature type="domain" description="Cation-transporting P-type ATPase N-terminal" evidence="9">
    <location>
        <begin position="1"/>
        <end position="59"/>
    </location>
</feature>
<dbReference type="SFLD" id="SFLDS00003">
    <property type="entry name" value="Haloacid_Dehalogenase"/>
    <property type="match status" value="1"/>
</dbReference>
<evidence type="ECO:0000313" key="11">
    <source>
        <dbReference type="Proteomes" id="UP001212327"/>
    </source>
</evidence>
<dbReference type="Gene3D" id="3.40.1110.10">
    <property type="entry name" value="Calcium-transporting ATPase, cytoplasmic domain N"/>
    <property type="match status" value="1"/>
</dbReference>
<dbReference type="Pfam" id="PF00122">
    <property type="entry name" value="E1-E2_ATPase"/>
    <property type="match status" value="1"/>
</dbReference>
<dbReference type="InterPro" id="IPR008250">
    <property type="entry name" value="ATPase_P-typ_transduc_dom_A_sf"/>
</dbReference>
<feature type="transmembrane region" description="Helical" evidence="8">
    <location>
        <begin position="722"/>
        <end position="744"/>
    </location>
</feature>
<name>A0AAW6A3Y2_LACPA</name>
<feature type="transmembrane region" description="Helical" evidence="8">
    <location>
        <begin position="597"/>
        <end position="616"/>
    </location>
</feature>
<evidence type="ECO:0000256" key="2">
    <source>
        <dbReference type="ARBA" id="ARBA00022692"/>
    </source>
</evidence>
<dbReference type="Pfam" id="PF00702">
    <property type="entry name" value="Hydrolase"/>
    <property type="match status" value="1"/>
</dbReference>
<dbReference type="GO" id="GO:0016020">
    <property type="term" value="C:membrane"/>
    <property type="evidence" value="ECO:0007669"/>
    <property type="project" value="UniProtKB-SubCell"/>
</dbReference>
<feature type="transmembrane region" description="Helical" evidence="8">
    <location>
        <begin position="637"/>
        <end position="657"/>
    </location>
</feature>
<evidence type="ECO:0000259" key="9">
    <source>
        <dbReference type="SMART" id="SM00831"/>
    </source>
</evidence>
<reference evidence="10 11" key="1">
    <citation type="submission" date="2023-01" db="EMBL/GenBank/DDBJ databases">
        <title>Complete genome sequence of Lacticaseibacillus paracasei SRCM217440 isolated from Makgeolli.</title>
        <authorList>
            <person name="Yang H.-G."/>
            <person name="Jeong S.-J."/>
            <person name="Ha G.-S."/>
            <person name="Yang H.-J."/>
            <person name="Jeong D.-Y."/>
        </authorList>
    </citation>
    <scope>NUCLEOTIDE SEQUENCE [LARGE SCALE GENOMIC DNA]</scope>
    <source>
        <strain evidence="10 11">SRCM217440</strain>
    </source>
</reference>
<keyword evidence="2 8" id="KW-0812">Transmembrane</keyword>